<evidence type="ECO:0000259" key="4">
    <source>
        <dbReference type="Pfam" id="PF14161"/>
    </source>
</evidence>
<feature type="compositionally biased region" description="Low complexity" evidence="2">
    <location>
        <begin position="384"/>
        <end position="396"/>
    </location>
</feature>
<reference evidence="5" key="1">
    <citation type="submission" date="2023-04" db="EMBL/GenBank/DDBJ databases">
        <title>Chromosome-level genome of Chaenocephalus aceratus.</title>
        <authorList>
            <person name="Park H."/>
        </authorList>
    </citation>
    <scope>NUCLEOTIDE SEQUENCE</scope>
    <source>
        <strain evidence="5">DE</strain>
        <tissue evidence="5">Muscle</tissue>
    </source>
</reference>
<keyword evidence="6" id="KW-1185">Reference proteome</keyword>
<evidence type="ECO:0000259" key="3">
    <source>
        <dbReference type="Pfam" id="PF14160"/>
    </source>
</evidence>
<feature type="domain" description="Centrosome-associated FAM110 C-terminal" evidence="3">
    <location>
        <begin position="417"/>
        <end position="518"/>
    </location>
</feature>
<name>A0AAD9CEA4_DISEL</name>
<comment type="caution">
    <text evidence="5">The sequence shown here is derived from an EMBL/GenBank/DDBJ whole genome shotgun (WGS) entry which is preliminary data.</text>
</comment>
<evidence type="ECO:0000256" key="1">
    <source>
        <dbReference type="ARBA" id="ARBA00010576"/>
    </source>
</evidence>
<dbReference type="InterPro" id="IPR025739">
    <property type="entry name" value="FAM110_N"/>
</dbReference>
<feature type="compositionally biased region" description="Polar residues" evidence="2">
    <location>
        <begin position="1"/>
        <end position="11"/>
    </location>
</feature>
<evidence type="ECO:0000313" key="6">
    <source>
        <dbReference type="Proteomes" id="UP001228049"/>
    </source>
</evidence>
<evidence type="ECO:0000256" key="2">
    <source>
        <dbReference type="SAM" id="MobiDB-lite"/>
    </source>
</evidence>
<feature type="region of interest" description="Disordered" evidence="2">
    <location>
        <begin position="93"/>
        <end position="131"/>
    </location>
</feature>
<dbReference type="PANTHER" id="PTHR14758:SF4">
    <property type="entry name" value="PROTEIN FAM110A"/>
    <property type="match status" value="1"/>
</dbReference>
<dbReference type="EMBL" id="JASDAP010000008">
    <property type="protein sequence ID" value="KAK1899146.1"/>
    <property type="molecule type" value="Genomic_DNA"/>
</dbReference>
<dbReference type="AlphaFoldDB" id="A0AAD9CEA4"/>
<dbReference type="Proteomes" id="UP001228049">
    <property type="component" value="Unassembled WGS sequence"/>
</dbReference>
<sequence length="526" mass="57444">MPLETLQQQPRRTALAGTPPRLRPKGPVGPDFYRQLRAVAAVGGPRQSAVERLEADKAKYVKSQGALSKRQPLEERKGPLEVLELRNGPLEMKKGPLEVRKGPLEVRKGPLEMKKGPLELRNGPLEMKKGPLEVRKGPLEVLEVRKGPLEIRNGPLGLRKGPLELKKVPLEVLEVRKVPLELKKVPLEVLEVRKGPLEVRKGPLEVRKGPLEVRKGPLMSSAAMRPTRKTNTKPGGAQLDLQHLSNLISVSEGGAHCEEREPAETADSTQRGPQQQKERPCPPPRPDWSSPAKIRLKTSVSTLMEDPGSPPAAGTVRRVDVLPPACRPPHYMLQPLQPLPLHPQSPLHPGPSHLRLFHTRTTPRASPLKLVVAAYKPECLAGKTPSSSSPFPTSLPASPPPPSPPPSPPSPSSSRKRRSLARSKSDLSDRCSMERFFNLCGVDPSDLQLGGSCSDIVSLARFRSVSAPGSECAGEEEEVEEEEEEEVAGNAAARVPYGVSVIEKNARVIKWLYGLRQAKDTKSTNL</sequence>
<dbReference type="PANTHER" id="PTHR14758">
    <property type="entry name" value="AGAP005440-PA"/>
    <property type="match status" value="1"/>
</dbReference>
<dbReference type="InterPro" id="IPR025740">
    <property type="entry name" value="FAM110"/>
</dbReference>
<feature type="region of interest" description="Disordered" evidence="2">
    <location>
        <begin position="254"/>
        <end position="292"/>
    </location>
</feature>
<feature type="region of interest" description="Disordered" evidence="2">
    <location>
        <begin position="382"/>
        <end position="427"/>
    </location>
</feature>
<organism evidence="5 6">
    <name type="scientific">Dissostichus eleginoides</name>
    <name type="common">Patagonian toothfish</name>
    <name type="synonym">Dissostichus amissus</name>
    <dbReference type="NCBI Taxonomy" id="100907"/>
    <lineage>
        <taxon>Eukaryota</taxon>
        <taxon>Metazoa</taxon>
        <taxon>Chordata</taxon>
        <taxon>Craniata</taxon>
        <taxon>Vertebrata</taxon>
        <taxon>Euteleostomi</taxon>
        <taxon>Actinopterygii</taxon>
        <taxon>Neopterygii</taxon>
        <taxon>Teleostei</taxon>
        <taxon>Neoteleostei</taxon>
        <taxon>Acanthomorphata</taxon>
        <taxon>Eupercaria</taxon>
        <taxon>Perciformes</taxon>
        <taxon>Notothenioidei</taxon>
        <taxon>Nototheniidae</taxon>
        <taxon>Dissostichus</taxon>
    </lineage>
</organism>
<proteinExistence type="inferred from homology"/>
<feature type="region of interest" description="Disordered" evidence="2">
    <location>
        <begin position="1"/>
        <end position="30"/>
    </location>
</feature>
<dbReference type="Pfam" id="PF14160">
    <property type="entry name" value="FAM110_C"/>
    <property type="match status" value="1"/>
</dbReference>
<accession>A0AAD9CEA4</accession>
<feature type="domain" description="Centrosome-associated FAM110 N-terminal" evidence="4">
    <location>
        <begin position="18"/>
        <end position="71"/>
    </location>
</feature>
<feature type="compositionally biased region" description="Basic and acidic residues" evidence="2">
    <location>
        <begin position="93"/>
        <end position="118"/>
    </location>
</feature>
<feature type="compositionally biased region" description="Pro residues" evidence="2">
    <location>
        <begin position="397"/>
        <end position="411"/>
    </location>
</feature>
<feature type="region of interest" description="Disordered" evidence="2">
    <location>
        <begin position="208"/>
        <end position="237"/>
    </location>
</feature>
<dbReference type="Pfam" id="PF14161">
    <property type="entry name" value="FAM110_N"/>
    <property type="match status" value="1"/>
</dbReference>
<evidence type="ECO:0000313" key="5">
    <source>
        <dbReference type="EMBL" id="KAK1899146.1"/>
    </source>
</evidence>
<comment type="similarity">
    <text evidence="1">Belongs to the FAM110 family.</text>
</comment>
<protein>
    <submittedName>
        <fullName evidence="5">Protein FAM110A</fullName>
    </submittedName>
</protein>
<dbReference type="InterPro" id="IPR025741">
    <property type="entry name" value="FAM110_C"/>
</dbReference>
<gene>
    <name evidence="5" type="ORF">KUDE01_018668</name>
</gene>